<dbReference type="EMBL" id="CH408033">
    <property type="protein sequence ID" value="EAQ85687.1"/>
    <property type="molecule type" value="Genomic_DNA"/>
</dbReference>
<proteinExistence type="predicted"/>
<feature type="compositionally biased region" description="Basic and acidic residues" evidence="1">
    <location>
        <begin position="120"/>
        <end position="131"/>
    </location>
</feature>
<dbReference type="Proteomes" id="UP000001056">
    <property type="component" value="Unassembled WGS sequence"/>
</dbReference>
<dbReference type="HOGENOM" id="CLU_1194770_0_0_1"/>
<organism evidence="2 3">
    <name type="scientific">Chaetomium globosum (strain ATCC 6205 / CBS 148.51 / DSM 1962 / NBRC 6347 / NRRL 1970)</name>
    <name type="common">Soil fungus</name>
    <dbReference type="NCBI Taxonomy" id="306901"/>
    <lineage>
        <taxon>Eukaryota</taxon>
        <taxon>Fungi</taxon>
        <taxon>Dikarya</taxon>
        <taxon>Ascomycota</taxon>
        <taxon>Pezizomycotina</taxon>
        <taxon>Sordariomycetes</taxon>
        <taxon>Sordariomycetidae</taxon>
        <taxon>Sordariales</taxon>
        <taxon>Chaetomiaceae</taxon>
        <taxon>Chaetomium</taxon>
    </lineage>
</organism>
<reference evidence="3" key="1">
    <citation type="journal article" date="2015" name="Genome Announc.">
        <title>Draft genome sequence of the cellulolytic fungus Chaetomium globosum.</title>
        <authorList>
            <person name="Cuomo C.A."/>
            <person name="Untereiner W.A."/>
            <person name="Ma L.-J."/>
            <person name="Grabherr M."/>
            <person name="Birren B.W."/>
        </authorList>
    </citation>
    <scope>NUCLEOTIDE SEQUENCE [LARGE SCALE GENOMIC DNA]</scope>
    <source>
        <strain evidence="3">ATCC 6205 / CBS 148.51 / DSM 1962 / NBRC 6347 / NRRL 1970</strain>
    </source>
</reference>
<keyword evidence="3" id="KW-1185">Reference proteome</keyword>
<name>Q2GYL4_CHAGB</name>
<evidence type="ECO:0000313" key="3">
    <source>
        <dbReference type="Proteomes" id="UP000001056"/>
    </source>
</evidence>
<feature type="region of interest" description="Disordered" evidence="1">
    <location>
        <begin position="78"/>
        <end position="204"/>
    </location>
</feature>
<feature type="compositionally biased region" description="Gly residues" evidence="1">
    <location>
        <begin position="166"/>
        <end position="179"/>
    </location>
</feature>
<dbReference type="RefSeq" id="XP_001224596.1">
    <property type="nucleotide sequence ID" value="XM_001224595.1"/>
</dbReference>
<evidence type="ECO:0000313" key="2">
    <source>
        <dbReference type="EMBL" id="EAQ85687.1"/>
    </source>
</evidence>
<evidence type="ECO:0000256" key="1">
    <source>
        <dbReference type="SAM" id="MobiDB-lite"/>
    </source>
</evidence>
<dbReference type="VEuPathDB" id="FungiDB:CHGG_06940"/>
<dbReference type="InParanoid" id="Q2GYL4"/>
<dbReference type="AlphaFoldDB" id="Q2GYL4"/>
<dbReference type="OrthoDB" id="506431at2759"/>
<gene>
    <name evidence="2" type="ORF">CHGG_06940</name>
</gene>
<accession>Q2GYL4</accession>
<feature type="compositionally biased region" description="Gly residues" evidence="1">
    <location>
        <begin position="188"/>
        <end position="204"/>
    </location>
</feature>
<sequence>MILQPATTPEADQQLALFQAIPWCAAHLSGYPHTLAIGPSLTQRRSRFPGDVYFSHTLNAPGALIALLNFYPPPPLPLYHHHHHRRPQQPPRPRTPHHPRPRVRRARPHAQRLGRGVPRRGGEHADGRDDGAGVCGEPAARVVGGRPGDDGVSEYAVFEGGEDGDGAGTGGGDGYGKGGQEGREEVLDGGGCPGWGGGGAGEGRGVVCGGEGDVVRGERGVGVVCIMGGHRS</sequence>
<protein>
    <submittedName>
        <fullName evidence="2">Uncharacterized protein</fullName>
    </submittedName>
</protein>
<dbReference type="GeneID" id="4394205"/>
<feature type="compositionally biased region" description="Basic residues" evidence="1">
    <location>
        <begin position="94"/>
        <end position="112"/>
    </location>
</feature>